<dbReference type="Proteomes" id="UP000306584">
    <property type="component" value="Unassembled WGS sequence"/>
</dbReference>
<evidence type="ECO:0000256" key="1">
    <source>
        <dbReference type="SAM" id="Phobius"/>
    </source>
</evidence>
<organism evidence="2 3">
    <name type="scientific">Aureobasidium pullulans</name>
    <name type="common">Black yeast</name>
    <name type="synonym">Pullularia pullulans</name>
    <dbReference type="NCBI Taxonomy" id="5580"/>
    <lineage>
        <taxon>Eukaryota</taxon>
        <taxon>Fungi</taxon>
        <taxon>Dikarya</taxon>
        <taxon>Ascomycota</taxon>
        <taxon>Pezizomycotina</taxon>
        <taxon>Dothideomycetes</taxon>
        <taxon>Dothideomycetidae</taxon>
        <taxon>Dothideales</taxon>
        <taxon>Saccotheciaceae</taxon>
        <taxon>Aureobasidium</taxon>
    </lineage>
</organism>
<evidence type="ECO:0000313" key="3">
    <source>
        <dbReference type="Proteomes" id="UP000306584"/>
    </source>
</evidence>
<keyword evidence="1" id="KW-1133">Transmembrane helix</keyword>
<protein>
    <submittedName>
        <fullName evidence="2">Uncharacterized protein</fullName>
    </submittedName>
</protein>
<evidence type="ECO:0000313" key="2">
    <source>
        <dbReference type="EMBL" id="THY12808.1"/>
    </source>
</evidence>
<name>A0A4S9KC02_AURPU</name>
<comment type="caution">
    <text evidence="2">The sequence shown here is derived from an EMBL/GenBank/DDBJ whole genome shotgun (WGS) entry which is preliminary data.</text>
</comment>
<keyword evidence="1" id="KW-0472">Membrane</keyword>
<proteinExistence type="predicted"/>
<feature type="transmembrane region" description="Helical" evidence="1">
    <location>
        <begin position="21"/>
        <end position="39"/>
    </location>
</feature>
<accession>A0A4S9KC02</accession>
<keyword evidence="1" id="KW-0812">Transmembrane</keyword>
<dbReference type="AlphaFoldDB" id="A0A4S9KC02"/>
<dbReference type="EMBL" id="QZBD01000491">
    <property type="protein sequence ID" value="THY12808.1"/>
    <property type="molecule type" value="Genomic_DNA"/>
</dbReference>
<sequence length="205" mass="22693">MAASSSFDIWSVWIYECFSRLLEVAIAIIFIFCILYLFGNSTPLRPYGPTSNVHGAKIIGIGTPTAHTMDLAPVVAKMSSYWIHPPLSSRGAPGSDQRPTYLSFTTLLGSLQRSYQPQGHSAMHILGCTFTLMFFAICLLDNCTPYLHQTHGVRRWLLVPPPSPRTLRIIFRLFTETHPALSEAADCQKSKDNIGANLNIIVAVP</sequence>
<gene>
    <name evidence="2" type="ORF">D6D01_08505</name>
</gene>
<feature type="transmembrane region" description="Helical" evidence="1">
    <location>
        <begin position="121"/>
        <end position="140"/>
    </location>
</feature>
<reference evidence="2 3" key="1">
    <citation type="submission" date="2018-10" db="EMBL/GenBank/DDBJ databases">
        <title>Fifty Aureobasidium pullulans genomes reveal a recombining polyextremotolerant generalist.</title>
        <authorList>
            <person name="Gostincar C."/>
            <person name="Turk M."/>
            <person name="Zajc J."/>
            <person name="Gunde-Cimerman N."/>
        </authorList>
    </citation>
    <scope>NUCLEOTIDE SEQUENCE [LARGE SCALE GENOMIC DNA]</scope>
    <source>
        <strain evidence="2 3">EXF-6604</strain>
    </source>
</reference>